<name>A0ABD1S240_9LAMI</name>
<comment type="caution">
    <text evidence="2">The sequence shown here is derived from an EMBL/GenBank/DDBJ whole genome shotgun (WGS) entry which is preliminary data.</text>
</comment>
<protein>
    <submittedName>
        <fullName evidence="2">Uncharacterized protein</fullName>
    </submittedName>
</protein>
<proteinExistence type="predicted"/>
<dbReference type="EMBL" id="JBFOLJ010000011">
    <property type="protein sequence ID" value="KAL2494521.1"/>
    <property type="molecule type" value="Genomic_DNA"/>
</dbReference>
<evidence type="ECO:0000313" key="2">
    <source>
        <dbReference type="EMBL" id="KAL2494521.1"/>
    </source>
</evidence>
<feature type="region of interest" description="Disordered" evidence="1">
    <location>
        <begin position="45"/>
        <end position="69"/>
    </location>
</feature>
<evidence type="ECO:0000256" key="1">
    <source>
        <dbReference type="SAM" id="MobiDB-lite"/>
    </source>
</evidence>
<dbReference type="Proteomes" id="UP001604277">
    <property type="component" value="Unassembled WGS sequence"/>
</dbReference>
<keyword evidence="3" id="KW-1185">Reference proteome</keyword>
<organism evidence="2 3">
    <name type="scientific">Forsythia ovata</name>
    <dbReference type="NCBI Taxonomy" id="205694"/>
    <lineage>
        <taxon>Eukaryota</taxon>
        <taxon>Viridiplantae</taxon>
        <taxon>Streptophyta</taxon>
        <taxon>Embryophyta</taxon>
        <taxon>Tracheophyta</taxon>
        <taxon>Spermatophyta</taxon>
        <taxon>Magnoliopsida</taxon>
        <taxon>eudicotyledons</taxon>
        <taxon>Gunneridae</taxon>
        <taxon>Pentapetalae</taxon>
        <taxon>asterids</taxon>
        <taxon>lamiids</taxon>
        <taxon>Lamiales</taxon>
        <taxon>Oleaceae</taxon>
        <taxon>Forsythieae</taxon>
        <taxon>Forsythia</taxon>
    </lineage>
</organism>
<accession>A0ABD1S240</accession>
<dbReference type="AlphaFoldDB" id="A0ABD1S240"/>
<evidence type="ECO:0000313" key="3">
    <source>
        <dbReference type="Proteomes" id="UP001604277"/>
    </source>
</evidence>
<gene>
    <name evidence="2" type="ORF">Fot_38278</name>
</gene>
<sequence length="109" mass="12622">MDKESFVEECLLEEDEEHEHGDWSAFPVEPLIDSQNTSTTQAWNKLQARRSKKNTNRTSEDQPQPSEFQFMPTLGVSHVNDSIFNSRPAVYSPEKNDVVEVIPHRFTEE</sequence>
<reference evidence="3" key="1">
    <citation type="submission" date="2024-07" db="EMBL/GenBank/DDBJ databases">
        <title>Two chromosome-level genome assemblies of Korean endemic species Abeliophyllum distichum and Forsythia ovata (Oleaceae).</title>
        <authorList>
            <person name="Jang H."/>
        </authorList>
    </citation>
    <scope>NUCLEOTIDE SEQUENCE [LARGE SCALE GENOMIC DNA]</scope>
</reference>